<organism evidence="2 3">
    <name type="scientific">Trichogramma brassicae</name>
    <dbReference type="NCBI Taxonomy" id="86971"/>
    <lineage>
        <taxon>Eukaryota</taxon>
        <taxon>Metazoa</taxon>
        <taxon>Ecdysozoa</taxon>
        <taxon>Arthropoda</taxon>
        <taxon>Hexapoda</taxon>
        <taxon>Insecta</taxon>
        <taxon>Pterygota</taxon>
        <taxon>Neoptera</taxon>
        <taxon>Endopterygota</taxon>
        <taxon>Hymenoptera</taxon>
        <taxon>Apocrita</taxon>
        <taxon>Proctotrupomorpha</taxon>
        <taxon>Chalcidoidea</taxon>
        <taxon>Trichogrammatidae</taxon>
        <taxon>Trichogramma</taxon>
    </lineage>
</organism>
<accession>A0A6H5J300</accession>
<dbReference type="InterPro" id="IPR040676">
    <property type="entry name" value="DUF5641"/>
</dbReference>
<sequence>MNQYRTINKWRTIKPNLNVGDVVLLTDDLVPPATWPLARVTKLHEGKDGLVRVASVSTSRGEYLRAITKLIKLPTTIEIQNDAEEPSNEE</sequence>
<evidence type="ECO:0000313" key="3">
    <source>
        <dbReference type="Proteomes" id="UP000479190"/>
    </source>
</evidence>
<dbReference type="PANTHER" id="PTHR47331">
    <property type="entry name" value="PHD-TYPE DOMAIN-CONTAINING PROTEIN"/>
    <property type="match status" value="1"/>
</dbReference>
<name>A0A6H5J300_9HYME</name>
<feature type="domain" description="DUF5641" evidence="1">
    <location>
        <begin position="2"/>
        <end position="73"/>
    </location>
</feature>
<protein>
    <recommendedName>
        <fullName evidence="1">DUF5641 domain-containing protein</fullName>
    </recommendedName>
</protein>
<gene>
    <name evidence="2" type="ORF">TBRA_LOCUS13459</name>
</gene>
<dbReference type="AlphaFoldDB" id="A0A6H5J300"/>
<dbReference type="OrthoDB" id="6622149at2759"/>
<dbReference type="Pfam" id="PF18701">
    <property type="entry name" value="DUF5641"/>
    <property type="match status" value="1"/>
</dbReference>
<dbReference type="EMBL" id="CADCXV010001130">
    <property type="protein sequence ID" value="CAB0041807.1"/>
    <property type="molecule type" value="Genomic_DNA"/>
</dbReference>
<proteinExistence type="predicted"/>
<reference evidence="2 3" key="1">
    <citation type="submission" date="2020-02" db="EMBL/GenBank/DDBJ databases">
        <authorList>
            <person name="Ferguson B K."/>
        </authorList>
    </citation>
    <scope>NUCLEOTIDE SEQUENCE [LARGE SCALE GENOMIC DNA]</scope>
</reference>
<evidence type="ECO:0000259" key="1">
    <source>
        <dbReference type="Pfam" id="PF18701"/>
    </source>
</evidence>
<keyword evidence="3" id="KW-1185">Reference proteome</keyword>
<evidence type="ECO:0000313" key="2">
    <source>
        <dbReference type="EMBL" id="CAB0041807.1"/>
    </source>
</evidence>
<dbReference type="Proteomes" id="UP000479190">
    <property type="component" value="Unassembled WGS sequence"/>
</dbReference>
<dbReference type="PANTHER" id="PTHR47331:SF2">
    <property type="match status" value="1"/>
</dbReference>